<comment type="caution">
    <text evidence="3">The sequence shown here is derived from an EMBL/GenBank/DDBJ whole genome shotgun (WGS) entry which is preliminary data.</text>
</comment>
<accession>A0A9P7RYL4</accession>
<feature type="region of interest" description="Disordered" evidence="1">
    <location>
        <begin position="53"/>
        <end position="92"/>
    </location>
</feature>
<keyword evidence="2" id="KW-0812">Transmembrane</keyword>
<dbReference type="GeneID" id="66077320"/>
<proteinExistence type="predicted"/>
<gene>
    <name evidence="3" type="ORF">E1B28_008244</name>
</gene>
<dbReference type="AlphaFoldDB" id="A0A9P7RYL4"/>
<dbReference type="EMBL" id="CM032185">
    <property type="protein sequence ID" value="KAG7091840.1"/>
    <property type="molecule type" value="Genomic_DNA"/>
</dbReference>
<keyword evidence="2" id="KW-0472">Membrane</keyword>
<organism evidence="3 4">
    <name type="scientific">Marasmius oreades</name>
    <name type="common">fairy-ring Marasmius</name>
    <dbReference type="NCBI Taxonomy" id="181124"/>
    <lineage>
        <taxon>Eukaryota</taxon>
        <taxon>Fungi</taxon>
        <taxon>Dikarya</taxon>
        <taxon>Basidiomycota</taxon>
        <taxon>Agaricomycotina</taxon>
        <taxon>Agaricomycetes</taxon>
        <taxon>Agaricomycetidae</taxon>
        <taxon>Agaricales</taxon>
        <taxon>Marasmiineae</taxon>
        <taxon>Marasmiaceae</taxon>
        <taxon>Marasmius</taxon>
    </lineage>
</organism>
<reference evidence="3" key="1">
    <citation type="journal article" date="2021" name="Genome Biol. Evol.">
        <title>The assembled and annotated genome of the fairy-ring fungus Marasmius oreades.</title>
        <authorList>
            <person name="Hiltunen M."/>
            <person name="Ament-Velasquez S.L."/>
            <person name="Johannesson H."/>
        </authorList>
    </citation>
    <scope>NUCLEOTIDE SEQUENCE</scope>
    <source>
        <strain evidence="3">03SP1</strain>
    </source>
</reference>
<evidence type="ECO:0000256" key="1">
    <source>
        <dbReference type="SAM" id="MobiDB-lite"/>
    </source>
</evidence>
<name>A0A9P7RYL4_9AGAR</name>
<evidence type="ECO:0000256" key="2">
    <source>
        <dbReference type="SAM" id="Phobius"/>
    </source>
</evidence>
<feature type="compositionally biased region" description="Basic and acidic residues" evidence="1">
    <location>
        <begin position="81"/>
        <end position="92"/>
    </location>
</feature>
<keyword evidence="2" id="KW-1133">Transmembrane helix</keyword>
<evidence type="ECO:0000313" key="4">
    <source>
        <dbReference type="Proteomes" id="UP001049176"/>
    </source>
</evidence>
<dbReference type="KEGG" id="more:E1B28_008244"/>
<protein>
    <recommendedName>
        <fullName evidence="5">Transmembrane protein</fullName>
    </recommendedName>
</protein>
<dbReference type="Proteomes" id="UP001049176">
    <property type="component" value="Chromosome 5"/>
</dbReference>
<evidence type="ECO:0008006" key="5">
    <source>
        <dbReference type="Google" id="ProtNLM"/>
    </source>
</evidence>
<keyword evidence="4" id="KW-1185">Reference proteome</keyword>
<sequence length="92" mass="10080">MSASETATTHVFSTVPIYQQVWFIVLISVTSVVLFFCLAVFVATRREKRDLESQLEKGLGEMTTSTSTSTLEDPTGLPTLPREKKGLLDGGL</sequence>
<dbReference type="RefSeq" id="XP_043008310.1">
    <property type="nucleotide sequence ID" value="XM_043153027.1"/>
</dbReference>
<feature type="transmembrane region" description="Helical" evidence="2">
    <location>
        <begin position="20"/>
        <end position="43"/>
    </location>
</feature>
<evidence type="ECO:0000313" key="3">
    <source>
        <dbReference type="EMBL" id="KAG7091840.1"/>
    </source>
</evidence>